<reference evidence="1 2" key="1">
    <citation type="submission" date="2019-08" db="EMBL/GenBank/DDBJ databases">
        <authorList>
            <person name="Peeters C."/>
        </authorList>
    </citation>
    <scope>NUCLEOTIDE SEQUENCE [LARGE SCALE GENOMIC DNA]</scope>
    <source>
        <strain evidence="1 2">LMG 31110</strain>
    </source>
</reference>
<sequence>MLLFIGKLILTVPVAYALAYPLLNPSSGEGVFGKLNVIGPLSRENPA</sequence>
<dbReference type="Proteomes" id="UP000337189">
    <property type="component" value="Unassembled WGS sequence"/>
</dbReference>
<evidence type="ECO:0000313" key="1">
    <source>
        <dbReference type="EMBL" id="VVE48861.1"/>
    </source>
</evidence>
<organism evidence="1 2">
    <name type="scientific">Pandoraea communis</name>
    <dbReference type="NCBI Taxonomy" id="2508297"/>
    <lineage>
        <taxon>Bacteria</taxon>
        <taxon>Pseudomonadati</taxon>
        <taxon>Pseudomonadota</taxon>
        <taxon>Betaproteobacteria</taxon>
        <taxon>Burkholderiales</taxon>
        <taxon>Burkholderiaceae</taxon>
        <taxon>Pandoraea</taxon>
    </lineage>
</organism>
<gene>
    <name evidence="1" type="ORF">PCO31110_04625</name>
</gene>
<name>A0A5E4YJD0_9BURK</name>
<dbReference type="AlphaFoldDB" id="A0A5E4YJD0"/>
<proteinExistence type="predicted"/>
<evidence type="ECO:0000313" key="2">
    <source>
        <dbReference type="Proteomes" id="UP000337189"/>
    </source>
</evidence>
<dbReference type="EMBL" id="CABPSJ010000008">
    <property type="protein sequence ID" value="VVE48861.1"/>
    <property type="molecule type" value="Genomic_DNA"/>
</dbReference>
<accession>A0A5E4YJD0</accession>
<protein>
    <submittedName>
        <fullName evidence="1">Uncharacterized protein</fullName>
    </submittedName>
</protein>